<dbReference type="GO" id="GO:0005737">
    <property type="term" value="C:cytoplasm"/>
    <property type="evidence" value="ECO:0007669"/>
    <property type="project" value="TreeGrafter"/>
</dbReference>
<dbReference type="PANTHER" id="PTHR12192">
    <property type="entry name" value="CATION TRANSPORT PROTEIN CHAC-RELATED"/>
    <property type="match status" value="1"/>
</dbReference>
<organism evidence="3 4">
    <name type="scientific">Enterobacter ludwigii</name>
    <dbReference type="NCBI Taxonomy" id="299767"/>
    <lineage>
        <taxon>Bacteria</taxon>
        <taxon>Pseudomonadati</taxon>
        <taxon>Pseudomonadota</taxon>
        <taxon>Gammaproteobacteria</taxon>
        <taxon>Enterobacterales</taxon>
        <taxon>Enterobacteriaceae</taxon>
        <taxon>Enterobacter</taxon>
        <taxon>Enterobacter cloacae complex</taxon>
    </lineage>
</organism>
<dbReference type="KEGG" id="eec:EcWSU1_02629"/>
<dbReference type="GO" id="GO:0061928">
    <property type="term" value="F:glutathione specific gamma-glutamylcyclotransferase activity"/>
    <property type="evidence" value="ECO:0007669"/>
    <property type="project" value="UniProtKB-EC"/>
</dbReference>
<dbReference type="EC" id="4.3.2.7" evidence="1"/>
<evidence type="ECO:0000313" key="4">
    <source>
        <dbReference type="Proteomes" id="UP000007838"/>
    </source>
</evidence>
<accession>G8LF79</accession>
<dbReference type="InterPro" id="IPR013024">
    <property type="entry name" value="GGCT-like"/>
</dbReference>
<proteinExistence type="predicted"/>
<dbReference type="GO" id="GO:0006751">
    <property type="term" value="P:glutathione catabolic process"/>
    <property type="evidence" value="ECO:0007669"/>
    <property type="project" value="InterPro"/>
</dbReference>
<evidence type="ECO:0000256" key="1">
    <source>
        <dbReference type="ARBA" id="ARBA00012344"/>
    </source>
</evidence>
<dbReference type="EMBL" id="CP002886">
    <property type="protein sequence ID" value="AEW74063.1"/>
    <property type="molecule type" value="Genomic_DNA"/>
</dbReference>
<dbReference type="Pfam" id="PF04752">
    <property type="entry name" value="ChaC"/>
    <property type="match status" value="1"/>
</dbReference>
<dbReference type="eggNOG" id="COG3703">
    <property type="taxonomic scope" value="Bacteria"/>
</dbReference>
<dbReference type="CDD" id="cd06661">
    <property type="entry name" value="GGCT_like"/>
    <property type="match status" value="1"/>
</dbReference>
<gene>
    <name evidence="3" type="primary">chaC</name>
    <name evidence="3" type="ORF">EcWSU1_02629</name>
</gene>
<dbReference type="InterPro" id="IPR006840">
    <property type="entry name" value="ChaC"/>
</dbReference>
<dbReference type="PANTHER" id="PTHR12192:SF2">
    <property type="entry name" value="GLUTATHIONE-SPECIFIC GAMMA-GLUTAMYLCYCLOTRANSFERASE 2"/>
    <property type="match status" value="1"/>
</dbReference>
<protein>
    <recommendedName>
        <fullName evidence="1">glutathione-specific gamma-glutamylcyclotransferase</fullName>
        <ecNumber evidence="1">4.3.2.7</ecNumber>
    </recommendedName>
</protein>
<reference evidence="3 4" key="1">
    <citation type="journal article" date="2011" name="Stand. Genomic Sci.">
        <title>Complete genome of the onion pathogen Enterobacter cloacae EcWSU1.</title>
        <authorList>
            <person name="Humann J.L."/>
            <person name="Wildung M."/>
            <person name="Cheng C.H."/>
            <person name="Lee T."/>
            <person name="Stewart J.E."/>
            <person name="Drew J.C."/>
            <person name="Triplett E.W."/>
            <person name="Main D."/>
            <person name="Schroeder B.K."/>
        </authorList>
    </citation>
    <scope>NUCLEOTIDE SEQUENCE [LARGE SCALE GENOMIC DNA]</scope>
    <source>
        <strain evidence="3 4">EcWSU1</strain>
    </source>
</reference>
<keyword evidence="2" id="KW-0456">Lyase</keyword>
<name>G8LF79_9ENTR</name>
<dbReference type="SUPFAM" id="SSF110857">
    <property type="entry name" value="Gamma-glutamyl cyclotransferase-like"/>
    <property type="match status" value="1"/>
</dbReference>
<sequence>MTSTQCREGGLQMSQGSMQWRRWKVLTRDFLMKADCKTAFGAIEESLLWSAEQRAASLAATLACRPDDGPVWIFGYGSLMWNPALEFVESATGTLPGWHRAFCLRLTAGRGSACQPGRMLALKEGGRTTGVAYRLPDATLEDELTLLWKREMITGCYMPSWCKLELDDGRTVNALVFIMDPRHPLYEADTRTQVIAPLIAAASGPLGTNAQYLFSLDQELTRLGMKDDCLNELVVKVKALLEGNPLNNTLRPGFA</sequence>
<dbReference type="Gene3D" id="3.10.490.10">
    <property type="entry name" value="Gamma-glutamyl cyclotransferase-like"/>
    <property type="match status" value="1"/>
</dbReference>
<evidence type="ECO:0000313" key="3">
    <source>
        <dbReference type="EMBL" id="AEW74063.1"/>
    </source>
</evidence>
<dbReference type="Proteomes" id="UP000007838">
    <property type="component" value="Chromosome"/>
</dbReference>
<dbReference type="AlphaFoldDB" id="G8LF79"/>
<evidence type="ECO:0000256" key="2">
    <source>
        <dbReference type="ARBA" id="ARBA00023239"/>
    </source>
</evidence>
<dbReference type="InterPro" id="IPR036568">
    <property type="entry name" value="GGCT-like_sf"/>
</dbReference>
<dbReference type="HOGENOM" id="CLU_070703_1_0_6"/>